<protein>
    <submittedName>
        <fullName evidence="1">Uncharacterized protein</fullName>
    </submittedName>
</protein>
<reference evidence="1" key="1">
    <citation type="submission" date="2007-10" db="EMBL/GenBank/DDBJ databases">
        <authorList>
            <person name="Fulton L."/>
            <person name="Clifton S."/>
            <person name="Fulton B."/>
            <person name="Xu J."/>
            <person name="Minx P."/>
            <person name="Pepin K.H."/>
            <person name="Johnson M."/>
            <person name="Thiruvilangam P."/>
            <person name="Bhonagiri V."/>
            <person name="Nash W.E."/>
            <person name="Mardis E.R."/>
            <person name="Wilson R.K."/>
        </authorList>
    </citation>
    <scope>NUCLEOTIDE SEQUENCE [LARGE SCALE GENOMIC DNA]</scope>
    <source>
        <strain evidence="1">DSM 15702</strain>
    </source>
</reference>
<reference evidence="1" key="2">
    <citation type="submission" date="2014-06" db="EMBL/GenBank/DDBJ databases">
        <title>Draft genome sequence of Eubacterium siraeum (DSM 15702).</title>
        <authorList>
            <person name="Sudarsanam P."/>
            <person name="Ley R."/>
            <person name="Guruge J."/>
            <person name="Turnbaugh P.J."/>
            <person name="Mahowald M."/>
            <person name="Liep D."/>
            <person name="Gordon J."/>
        </authorList>
    </citation>
    <scope>NUCLEOTIDE SEQUENCE</scope>
    <source>
        <strain evidence="1">DSM 15702</strain>
    </source>
</reference>
<keyword evidence="2" id="KW-1185">Reference proteome</keyword>
<evidence type="ECO:0000313" key="1">
    <source>
        <dbReference type="EMBL" id="EDS01755.1"/>
    </source>
</evidence>
<dbReference type="EMBL" id="ABCA03000032">
    <property type="protein sequence ID" value="EDS01755.1"/>
    <property type="molecule type" value="Genomic_DNA"/>
</dbReference>
<dbReference type="Proteomes" id="UP000005326">
    <property type="component" value="Unassembled WGS sequence"/>
</dbReference>
<gene>
    <name evidence="1" type="ORF">EUBSIR_00407</name>
</gene>
<comment type="caution">
    <text evidence="1">The sequence shown here is derived from an EMBL/GenBank/DDBJ whole genome shotgun (WGS) entry which is preliminary data.</text>
</comment>
<dbReference type="AlphaFoldDB" id="B0MKR0"/>
<evidence type="ECO:0000313" key="2">
    <source>
        <dbReference type="Proteomes" id="UP000005326"/>
    </source>
</evidence>
<sequence>MGAFYGCEPLQIRRSDGLIMAQPPLPAELHKPIKQINGHSGKL</sequence>
<accession>B0MKR0</accession>
<name>B0MKR0_9FIRM</name>
<proteinExistence type="predicted"/>
<organism evidence="1 2">
    <name type="scientific">[Eubacterium] siraeum DSM 15702</name>
    <dbReference type="NCBI Taxonomy" id="428128"/>
    <lineage>
        <taxon>Bacteria</taxon>
        <taxon>Bacillati</taxon>
        <taxon>Bacillota</taxon>
        <taxon>Clostridia</taxon>
        <taxon>Eubacteriales</taxon>
        <taxon>Oscillospiraceae</taxon>
        <taxon>Oscillospiraceae incertae sedis</taxon>
    </lineage>
</organism>